<feature type="transmembrane region" description="Helical" evidence="2">
    <location>
        <begin position="131"/>
        <end position="154"/>
    </location>
</feature>
<gene>
    <name evidence="3" type="ORF">BDV29DRAFT_161666</name>
</gene>
<keyword evidence="4" id="KW-1185">Reference proteome</keyword>
<evidence type="ECO:0000313" key="3">
    <source>
        <dbReference type="EMBL" id="KAB8069213.1"/>
    </source>
</evidence>
<reference evidence="3 4" key="1">
    <citation type="submission" date="2019-04" db="EMBL/GenBank/DDBJ databases">
        <title>Friends and foes A comparative genomics study of 23 Aspergillus species from section Flavi.</title>
        <authorList>
            <consortium name="DOE Joint Genome Institute"/>
            <person name="Kjaerbolling I."/>
            <person name="Vesth T."/>
            <person name="Frisvad J.C."/>
            <person name="Nybo J.L."/>
            <person name="Theobald S."/>
            <person name="Kildgaard S."/>
            <person name="Isbrandt T."/>
            <person name="Kuo A."/>
            <person name="Sato A."/>
            <person name="Lyhne E.K."/>
            <person name="Kogle M.E."/>
            <person name="Wiebenga A."/>
            <person name="Kun R.S."/>
            <person name="Lubbers R.J."/>
            <person name="Makela M.R."/>
            <person name="Barry K."/>
            <person name="Chovatia M."/>
            <person name="Clum A."/>
            <person name="Daum C."/>
            <person name="Haridas S."/>
            <person name="He G."/>
            <person name="LaButti K."/>
            <person name="Lipzen A."/>
            <person name="Mondo S."/>
            <person name="Riley R."/>
            <person name="Salamov A."/>
            <person name="Simmons B.A."/>
            <person name="Magnuson J.K."/>
            <person name="Henrissat B."/>
            <person name="Mortensen U.H."/>
            <person name="Larsen T.O."/>
            <person name="Devries R.P."/>
            <person name="Grigoriev I.V."/>
            <person name="Machida M."/>
            <person name="Baker S.E."/>
            <person name="Andersen M.R."/>
        </authorList>
    </citation>
    <scope>NUCLEOTIDE SEQUENCE [LARGE SCALE GENOMIC DNA]</scope>
    <source>
        <strain evidence="3 4">CBS 151.66</strain>
    </source>
</reference>
<dbReference type="EMBL" id="ML732351">
    <property type="protein sequence ID" value="KAB8069213.1"/>
    <property type="molecule type" value="Genomic_DNA"/>
</dbReference>
<keyword evidence="2" id="KW-0472">Membrane</keyword>
<evidence type="ECO:0000256" key="1">
    <source>
        <dbReference type="SAM" id="Coils"/>
    </source>
</evidence>
<keyword evidence="2" id="KW-0812">Transmembrane</keyword>
<keyword evidence="2" id="KW-1133">Transmembrane helix</keyword>
<dbReference type="OrthoDB" id="3492628at2759"/>
<keyword evidence="1" id="KW-0175">Coiled coil</keyword>
<accession>A0A5N5WL85</accession>
<dbReference type="Proteomes" id="UP000326565">
    <property type="component" value="Unassembled WGS sequence"/>
</dbReference>
<name>A0A5N5WL85_9EURO</name>
<proteinExistence type="predicted"/>
<feature type="transmembrane region" description="Helical" evidence="2">
    <location>
        <begin position="100"/>
        <end position="125"/>
    </location>
</feature>
<evidence type="ECO:0000256" key="2">
    <source>
        <dbReference type="SAM" id="Phobius"/>
    </source>
</evidence>
<feature type="coiled-coil region" evidence="1">
    <location>
        <begin position="20"/>
        <end position="47"/>
    </location>
</feature>
<organism evidence="3 4">
    <name type="scientific">Aspergillus leporis</name>
    <dbReference type="NCBI Taxonomy" id="41062"/>
    <lineage>
        <taxon>Eukaryota</taxon>
        <taxon>Fungi</taxon>
        <taxon>Dikarya</taxon>
        <taxon>Ascomycota</taxon>
        <taxon>Pezizomycotina</taxon>
        <taxon>Eurotiomycetes</taxon>
        <taxon>Eurotiomycetidae</taxon>
        <taxon>Eurotiales</taxon>
        <taxon>Aspergillaceae</taxon>
        <taxon>Aspergillus</taxon>
        <taxon>Aspergillus subgen. Circumdati</taxon>
    </lineage>
</organism>
<evidence type="ECO:0000313" key="4">
    <source>
        <dbReference type="Proteomes" id="UP000326565"/>
    </source>
</evidence>
<sequence length="377" mass="42912">MSQSMGDFFYPDNPNRRRRFNELLTQMRGYESEFKNLENKKESVFKKARKRLDKKLKKYGYETRDELRQAIRSKISDKEEAKRFDELRNDLTNNGEVGGVILDIICISGETLGVITSIGMMVGAISGPVGWAAIGIVGAVVAGAAAIVAIISFINAMNEKDKLQNGISELWKKRVILKYHLDKLDALVTSVETIVSIIKLGDEKELAKALGDNLGQKAVFGPWNTQEELRHMDYQNGSWTDEDPPLYGNDFAELGPRMEVKLTGYSEYDQPTLESMLPNANKMELLKVNEKQEELEVIWVFRAQWNKIYEFIINPLSAVNPYEPPVPPQLQLASLKPPSKGEAWQHPVPCLFRIWTDRYQGQHVPNHSYNKFQILSC</sequence>
<dbReference type="AlphaFoldDB" id="A0A5N5WL85"/>
<protein>
    <submittedName>
        <fullName evidence="3">Uncharacterized protein</fullName>
    </submittedName>
</protein>